<keyword evidence="2" id="KW-0812">Transmembrane</keyword>
<keyword evidence="4" id="KW-1185">Reference proteome</keyword>
<dbReference type="Proteomes" id="UP000257109">
    <property type="component" value="Unassembled WGS sequence"/>
</dbReference>
<proteinExistence type="predicted"/>
<reference evidence="3" key="1">
    <citation type="submission" date="2018-05" db="EMBL/GenBank/DDBJ databases">
        <title>Draft genome of Mucuna pruriens seed.</title>
        <authorList>
            <person name="Nnadi N.E."/>
            <person name="Vos R."/>
            <person name="Hasami M.H."/>
            <person name="Devisetty U.K."/>
            <person name="Aguiy J.C."/>
        </authorList>
    </citation>
    <scope>NUCLEOTIDE SEQUENCE [LARGE SCALE GENOMIC DNA]</scope>
    <source>
        <strain evidence="3">JCA_2017</strain>
    </source>
</reference>
<keyword evidence="2" id="KW-1133">Transmembrane helix</keyword>
<dbReference type="PANTHER" id="PTHR19241">
    <property type="entry name" value="ATP-BINDING CASSETTE TRANSPORTER"/>
    <property type="match status" value="1"/>
</dbReference>
<evidence type="ECO:0000256" key="2">
    <source>
        <dbReference type="SAM" id="Phobius"/>
    </source>
</evidence>
<organism evidence="3 4">
    <name type="scientific">Mucuna pruriens</name>
    <name type="common">Velvet bean</name>
    <name type="synonym">Dolichos pruriens</name>
    <dbReference type="NCBI Taxonomy" id="157652"/>
    <lineage>
        <taxon>Eukaryota</taxon>
        <taxon>Viridiplantae</taxon>
        <taxon>Streptophyta</taxon>
        <taxon>Embryophyta</taxon>
        <taxon>Tracheophyta</taxon>
        <taxon>Spermatophyta</taxon>
        <taxon>Magnoliopsida</taxon>
        <taxon>eudicotyledons</taxon>
        <taxon>Gunneridae</taxon>
        <taxon>Pentapetalae</taxon>
        <taxon>rosids</taxon>
        <taxon>fabids</taxon>
        <taxon>Fabales</taxon>
        <taxon>Fabaceae</taxon>
        <taxon>Papilionoideae</taxon>
        <taxon>50 kb inversion clade</taxon>
        <taxon>NPAAA clade</taxon>
        <taxon>indigoferoid/millettioid clade</taxon>
        <taxon>Phaseoleae</taxon>
        <taxon>Mucuna</taxon>
    </lineage>
</organism>
<gene>
    <name evidence="3" type="primary">ABCG36</name>
    <name evidence="3" type="ORF">CR513_23835</name>
</gene>
<evidence type="ECO:0000256" key="1">
    <source>
        <dbReference type="ARBA" id="ARBA00022448"/>
    </source>
</evidence>
<protein>
    <submittedName>
        <fullName evidence="3">ABC transporter G family member 36</fullName>
    </submittedName>
</protein>
<feature type="transmembrane region" description="Helical" evidence="2">
    <location>
        <begin position="169"/>
        <end position="192"/>
    </location>
</feature>
<keyword evidence="2" id="KW-0472">Membrane</keyword>
<comment type="caution">
    <text evidence="3">The sequence shown here is derived from an EMBL/GenBank/DDBJ whole genome shotgun (WGS) entry which is preliminary data.</text>
</comment>
<accession>A0A371GTI4</accession>
<dbReference type="AlphaFoldDB" id="A0A371GTI4"/>
<dbReference type="EMBL" id="QJKJ01004515">
    <property type="protein sequence ID" value="RDX93851.1"/>
    <property type="molecule type" value="Genomic_DNA"/>
</dbReference>
<name>A0A371GTI4_MUCPR</name>
<keyword evidence="1" id="KW-0813">Transport</keyword>
<evidence type="ECO:0000313" key="4">
    <source>
        <dbReference type="Proteomes" id="UP000257109"/>
    </source>
</evidence>
<dbReference type="OrthoDB" id="66620at2759"/>
<sequence>AIASEGQKANLTTDYVLRIFGLEVCADTVVGNAMLRGILVDKENVLQQTLVGPAKALSMDEISTGLDSSTTFQIVNSLNEYVHILKGTTAISLLQPAPKTYNLFYDITLLSDSFASLSYLFIRIPCGGDGTVEQIQWLGVCTDWWLHNMEIYNKALNPVTRQQQWKHDFLGVVAAVNVAFPVVFALVFAISVKMLNFQRR</sequence>
<dbReference type="STRING" id="157652.A0A371GTI4"/>
<evidence type="ECO:0000313" key="3">
    <source>
        <dbReference type="EMBL" id="RDX93851.1"/>
    </source>
</evidence>
<feature type="non-terminal residue" evidence="3">
    <location>
        <position position="1"/>
    </location>
</feature>